<dbReference type="EMBL" id="JAUFPN010000124">
    <property type="protein sequence ID" value="MDN3564880.1"/>
    <property type="molecule type" value="Genomic_DNA"/>
</dbReference>
<evidence type="ECO:0000313" key="3">
    <source>
        <dbReference type="Proteomes" id="UP001529369"/>
    </source>
</evidence>
<dbReference type="InterPro" id="IPR034154">
    <property type="entry name" value="TOPRIM_DnaG/twinkle"/>
</dbReference>
<comment type="caution">
    <text evidence="2">The sequence shown here is derived from an EMBL/GenBank/DDBJ whole genome shotgun (WGS) entry which is preliminary data.</text>
</comment>
<keyword evidence="3" id="KW-1185">Reference proteome</keyword>
<name>A0ABT8A5A4_9PROT</name>
<dbReference type="Pfam" id="PF13362">
    <property type="entry name" value="Toprim_3"/>
    <property type="match status" value="1"/>
</dbReference>
<evidence type="ECO:0000313" key="2">
    <source>
        <dbReference type="EMBL" id="MDN3564880.1"/>
    </source>
</evidence>
<dbReference type="CDD" id="cd01029">
    <property type="entry name" value="TOPRIM_primases"/>
    <property type="match status" value="1"/>
</dbReference>
<feature type="domain" description="Toprim" evidence="1">
    <location>
        <begin position="185"/>
        <end position="289"/>
    </location>
</feature>
<accession>A0ABT8A5A4</accession>
<dbReference type="RefSeq" id="WP_290316692.1">
    <property type="nucleotide sequence ID" value="NZ_JAUFPN010000124.1"/>
</dbReference>
<organism evidence="2 3">
    <name type="scientific">Paeniroseomonas aquatica</name>
    <dbReference type="NCBI Taxonomy" id="373043"/>
    <lineage>
        <taxon>Bacteria</taxon>
        <taxon>Pseudomonadati</taxon>
        <taxon>Pseudomonadota</taxon>
        <taxon>Alphaproteobacteria</taxon>
        <taxon>Acetobacterales</taxon>
        <taxon>Acetobacteraceae</taxon>
        <taxon>Paeniroseomonas</taxon>
    </lineage>
</organism>
<protein>
    <submittedName>
        <fullName evidence="2">Toprim domain-containing protein</fullName>
    </submittedName>
</protein>
<sequence length="332" mass="35212">MALHRAGLRVAGPVEMDGKMHRVPVEGDRKGQKSGTFVGHLDGWPAGYIHNYKTGTEIRWKADRPMLQVAPAERAAFAAEAAARSADRARERQDTQERAAKMAHRLWAAAAPATSHPYLAAKGVQAHGLRQDRRGRLLVPVQGADGRLWGVQRVGVDGSKLFLKGARTEGGHALIGGRPKPGVPLLVAEGYATGATLHEATGLPVVVAFNAGNLAAVAKAYRAADPSRPMIIAGDNDHHLPRRAVPLPNVGKEKAEAAAAAVGGTAALPSFPPGDRGSDWNDLARRQGHQPIVAAVRGALDQIQRVAADRVELAAAASRREAQKVRPRGPRM</sequence>
<gene>
    <name evidence="2" type="ORF">QWZ14_10950</name>
</gene>
<reference evidence="3" key="1">
    <citation type="journal article" date="2019" name="Int. J. Syst. Evol. Microbiol.">
        <title>The Global Catalogue of Microorganisms (GCM) 10K type strain sequencing project: providing services to taxonomists for standard genome sequencing and annotation.</title>
        <authorList>
            <consortium name="The Broad Institute Genomics Platform"/>
            <consortium name="The Broad Institute Genome Sequencing Center for Infectious Disease"/>
            <person name="Wu L."/>
            <person name="Ma J."/>
        </authorList>
    </citation>
    <scope>NUCLEOTIDE SEQUENCE [LARGE SCALE GENOMIC DNA]</scope>
    <source>
        <strain evidence="3">CECT 7131</strain>
    </source>
</reference>
<evidence type="ECO:0000259" key="1">
    <source>
        <dbReference type="Pfam" id="PF13362"/>
    </source>
</evidence>
<proteinExistence type="predicted"/>
<dbReference type="Proteomes" id="UP001529369">
    <property type="component" value="Unassembled WGS sequence"/>
</dbReference>
<dbReference type="InterPro" id="IPR006171">
    <property type="entry name" value="TOPRIM_dom"/>
</dbReference>